<keyword evidence="2" id="KW-1185">Reference proteome</keyword>
<proteinExistence type="predicted"/>
<gene>
    <name evidence="1" type="primary">APC1_1</name>
    <name evidence="1" type="ORF">DSO57_1019975</name>
</gene>
<protein>
    <submittedName>
        <fullName evidence="1">Anaphase-promoting complex subunit 1</fullName>
    </submittedName>
</protein>
<sequence length="1053" mass="116465">MNCYRFNEGVRTSAEIFSTKALDAIPVSSFRETSQEVLFLSLEGNFFLWPGLGLKPVPIQFNPTWTFTSLNHPSGTRFSAKSKQDNSWYRFSFSCYINNKLVLDCIDAISLFLPKEVLYTLKVRMMLDSSPVWHRFVACFLSLLIDPIENTAGMQSQPYRFHLLAKQYSHLIGDSEPHISEFDEFIQSAIRNSPSDARTRVVLPEIIQILHILLQEYMVLELHSQECYSLAQLLGTLTQAEGWASFNEYYISFFEFSPSEMARTYFAPLRIDRPLNEPFCIFRHLSSGAPLCLTALVKGLGSLCSDPAEEMVSSILPGLLTLSGKRIVSVDRFIPSLQIYLRDSYSEEELQGSVVYENFTREPSASPPLDISGLIDEKGFTTDRRNCYSEPLQEELFADHRLTEVHDLLSPSAPETFVFPDMNELSAKSKAEITSYHDRYLRALVTARMVGISLLTFRTRANIGIKPASWTIFEGQLVLSGVNSEGLKYTVDKESPVWVLFQQGIITALQVSSDATSCILPNSSADLPQLGGYLFGLGLQGRLRGLANVDFYMSMSSNNPYSVSGVLLGLAASNFASHSPGISALIEVSLPADSPQIHDVKSMSALLSLALVNFCSNDSRLMHRALDHIDVPVISGGIKEQASLTSATILTAGMSLGFLGFGMGPAIEPYIVNRLREMFTTRSDYALQLGLAMLFFNTNSKESLQLLERTRVSLRDNPLAQMINHLCQCLVRWSHSPMLTQEPVSRTSSHFGAKSAAEVFALGLRYMGTCQADVLASIQGISDGLQKLACEAEDPFRCAVYNSFLVMTQVAMSLVMAGSGDLGVLQRLRGFQRRREASVDYGHLSANSLALGLLMVGEGRFCITKEKHGSVALMLLAVLPLFPQAPEDLDPFPQIFRSFWVLTLEPKSSLSTDTITSPNLDQTQSPASFVPRGLSNVLKKVPLSSVVDLPLLDSSKRMPATCFSSKQLVPQYGDKSSIKMASFVMLYLYSSISKGMPLSLIAKIVEGYCKWEAHLGSTSSRGVSTLKPGLKAFLAFQIIPSILRLRKTGTSLQ</sequence>
<organism evidence="1 2">
    <name type="scientific">Entomophthora muscae</name>
    <dbReference type="NCBI Taxonomy" id="34485"/>
    <lineage>
        <taxon>Eukaryota</taxon>
        <taxon>Fungi</taxon>
        <taxon>Fungi incertae sedis</taxon>
        <taxon>Zoopagomycota</taxon>
        <taxon>Entomophthoromycotina</taxon>
        <taxon>Entomophthoromycetes</taxon>
        <taxon>Entomophthorales</taxon>
        <taxon>Entomophthoraceae</taxon>
        <taxon>Entomophthora</taxon>
    </lineage>
</organism>
<dbReference type="Proteomes" id="UP001165960">
    <property type="component" value="Unassembled WGS sequence"/>
</dbReference>
<comment type="caution">
    <text evidence="1">The sequence shown here is derived from an EMBL/GenBank/DDBJ whole genome shotgun (WGS) entry which is preliminary data.</text>
</comment>
<evidence type="ECO:0000313" key="1">
    <source>
        <dbReference type="EMBL" id="KAJ9069294.1"/>
    </source>
</evidence>
<accession>A0ACC2T3N8</accession>
<dbReference type="EMBL" id="QTSX02003642">
    <property type="protein sequence ID" value="KAJ9069294.1"/>
    <property type="molecule type" value="Genomic_DNA"/>
</dbReference>
<reference evidence="1" key="1">
    <citation type="submission" date="2022-04" db="EMBL/GenBank/DDBJ databases">
        <title>Genome of the entomopathogenic fungus Entomophthora muscae.</title>
        <authorList>
            <person name="Elya C."/>
            <person name="Lovett B.R."/>
            <person name="Lee E."/>
            <person name="Macias A.M."/>
            <person name="Hajek A.E."/>
            <person name="De Bivort B.L."/>
            <person name="Kasson M.T."/>
            <person name="De Fine Licht H.H."/>
            <person name="Stajich J.E."/>
        </authorList>
    </citation>
    <scope>NUCLEOTIDE SEQUENCE</scope>
    <source>
        <strain evidence="1">Berkeley</strain>
    </source>
</reference>
<name>A0ACC2T3N8_9FUNG</name>
<evidence type="ECO:0000313" key="2">
    <source>
        <dbReference type="Proteomes" id="UP001165960"/>
    </source>
</evidence>